<gene>
    <name evidence="1" type="ORF">NYZ99_01805</name>
</gene>
<dbReference type="Proteomes" id="UP001059209">
    <property type="component" value="Chromosome"/>
</dbReference>
<organism evidence="1 2">
    <name type="scientific">Maribacter litopenaei</name>
    <dbReference type="NCBI Taxonomy" id="2976127"/>
    <lineage>
        <taxon>Bacteria</taxon>
        <taxon>Pseudomonadati</taxon>
        <taxon>Bacteroidota</taxon>
        <taxon>Flavobacteriia</taxon>
        <taxon>Flavobacteriales</taxon>
        <taxon>Flavobacteriaceae</taxon>
        <taxon>Maribacter</taxon>
    </lineage>
</organism>
<proteinExistence type="predicted"/>
<name>A0ABY5Y929_9FLAO</name>
<protein>
    <submittedName>
        <fullName evidence="1">Uncharacterized protein</fullName>
    </submittedName>
</protein>
<evidence type="ECO:0000313" key="1">
    <source>
        <dbReference type="EMBL" id="UWX55341.1"/>
    </source>
</evidence>
<evidence type="ECO:0000313" key="2">
    <source>
        <dbReference type="Proteomes" id="UP001059209"/>
    </source>
</evidence>
<accession>A0ABY5Y929</accession>
<dbReference type="RefSeq" id="WP_260573212.1">
    <property type="nucleotide sequence ID" value="NZ_CP104205.1"/>
</dbReference>
<reference evidence="1" key="1">
    <citation type="submission" date="2022-09" db="EMBL/GenBank/DDBJ databases">
        <title>Maribacter litopenaei sp. nov., isolated from the intestinal tract of the Pacific White Shrimp, Litopenaeus vannamei.</title>
        <authorList>
            <person name="Kim S.Y."/>
            <person name="Hwang C.Y."/>
        </authorList>
    </citation>
    <scope>NUCLEOTIDE SEQUENCE</scope>
    <source>
        <strain evidence="1">HL-LV01</strain>
    </source>
</reference>
<keyword evidence="2" id="KW-1185">Reference proteome</keyword>
<sequence length="137" mass="15643">MKQRFFRYALPLVLTLLCGLYFVHSNLKVEDTVSSDNKESLFELKDVNQHASIGINPLSSDKKLAIEVAESEEQEEEVRHTTPSQNSKHLGAVSATLLSAQFLWHSLFDTKKSFAALSASDTTFPFRRYIQYQVFRL</sequence>
<dbReference type="EMBL" id="CP104205">
    <property type="protein sequence ID" value="UWX55341.1"/>
    <property type="molecule type" value="Genomic_DNA"/>
</dbReference>